<comment type="caution">
    <text evidence="2">The sequence shown here is derived from an EMBL/GenBank/DDBJ whole genome shotgun (WGS) entry which is preliminary data.</text>
</comment>
<proteinExistence type="predicted"/>
<evidence type="ECO:0000313" key="1">
    <source>
        <dbReference type="EMBL" id="CAF1636044.1"/>
    </source>
</evidence>
<name>A0A8S2WX74_9BILA</name>
<gene>
    <name evidence="1" type="ORF">OVA965_LOCUS44007</name>
    <name evidence="2" type="ORF">TMI583_LOCUS46525</name>
</gene>
<evidence type="ECO:0000313" key="3">
    <source>
        <dbReference type="Proteomes" id="UP000682733"/>
    </source>
</evidence>
<reference evidence="2" key="1">
    <citation type="submission" date="2021-02" db="EMBL/GenBank/DDBJ databases">
        <authorList>
            <person name="Nowell W R."/>
        </authorList>
    </citation>
    <scope>NUCLEOTIDE SEQUENCE</scope>
</reference>
<dbReference type="EMBL" id="CAJNOK010060630">
    <property type="protein sequence ID" value="CAF1636044.1"/>
    <property type="molecule type" value="Genomic_DNA"/>
</dbReference>
<dbReference type="Proteomes" id="UP000677228">
    <property type="component" value="Unassembled WGS sequence"/>
</dbReference>
<dbReference type="EMBL" id="CAJOBA010086854">
    <property type="protein sequence ID" value="CAF4467256.1"/>
    <property type="molecule type" value="Genomic_DNA"/>
</dbReference>
<protein>
    <submittedName>
        <fullName evidence="2">Uncharacterized protein</fullName>
    </submittedName>
</protein>
<dbReference type="Proteomes" id="UP000682733">
    <property type="component" value="Unassembled WGS sequence"/>
</dbReference>
<sequence>TSAKNDENIKQSNEYQEAEKVFNEITKAQQDDK</sequence>
<organism evidence="2 3">
    <name type="scientific">Didymodactylos carnosus</name>
    <dbReference type="NCBI Taxonomy" id="1234261"/>
    <lineage>
        <taxon>Eukaryota</taxon>
        <taxon>Metazoa</taxon>
        <taxon>Spiralia</taxon>
        <taxon>Gnathifera</taxon>
        <taxon>Rotifera</taxon>
        <taxon>Eurotatoria</taxon>
        <taxon>Bdelloidea</taxon>
        <taxon>Philodinida</taxon>
        <taxon>Philodinidae</taxon>
        <taxon>Didymodactylos</taxon>
    </lineage>
</organism>
<dbReference type="AlphaFoldDB" id="A0A8S2WX74"/>
<accession>A0A8S2WX74</accession>
<evidence type="ECO:0000313" key="2">
    <source>
        <dbReference type="EMBL" id="CAF4467256.1"/>
    </source>
</evidence>
<feature type="non-terminal residue" evidence="2">
    <location>
        <position position="1"/>
    </location>
</feature>